<dbReference type="STRING" id="1082479.SAMN05216241_1153"/>
<accession>A0A1G7UJJ9</accession>
<feature type="compositionally biased region" description="Low complexity" evidence="11">
    <location>
        <begin position="214"/>
        <end position="235"/>
    </location>
</feature>
<dbReference type="GO" id="GO:0003735">
    <property type="term" value="F:structural constituent of ribosome"/>
    <property type="evidence" value="ECO:0007669"/>
    <property type="project" value="UniProtKB-UniRule"/>
</dbReference>
<gene>
    <name evidence="8" type="primary">rplC</name>
    <name evidence="12" type="ORF">SAMN05216241_1153</name>
</gene>
<sequence>MRTGVLAQKVGMTRIFDEQGRHVPVTVLQLDECQVVDIRTEDKDGYNAVQVGAGRAKAKNTTKPMRGHFAKAKVKPKAKLGEFRVAPDALLEPGQELTANHFVPGQYVDVSGKSFGRGFTGVIKRHNFGGLRATHGVSAVHRSMGSTGQMQDPGRVFKGKKMPGRMGDRTVTTQNLKIVSVDESRNLLLVQGNVPGKEGGWLRVRDAVKKTRPETAPYPAATAGAEAQSGEASEG</sequence>
<dbReference type="EMBL" id="FNCE01000015">
    <property type="protein sequence ID" value="SDG47677.1"/>
    <property type="molecule type" value="Genomic_DNA"/>
</dbReference>
<evidence type="ECO:0000256" key="4">
    <source>
        <dbReference type="ARBA" id="ARBA00022884"/>
    </source>
</evidence>
<protein>
    <recommendedName>
        <fullName evidence="7 8">Large ribosomal subunit protein uL3</fullName>
    </recommendedName>
</protein>
<feature type="modified residue" description="N5-methylglutamine" evidence="8">
    <location>
        <position position="151"/>
    </location>
</feature>
<keyword evidence="2 8" id="KW-0488">Methylation</keyword>
<evidence type="ECO:0000256" key="10">
    <source>
        <dbReference type="RuleBase" id="RU003906"/>
    </source>
</evidence>
<dbReference type="Pfam" id="PF00297">
    <property type="entry name" value="Ribosomal_L3"/>
    <property type="match status" value="1"/>
</dbReference>
<dbReference type="FunFam" id="2.40.30.10:FF:000004">
    <property type="entry name" value="50S ribosomal protein L3"/>
    <property type="match status" value="1"/>
</dbReference>
<dbReference type="FunFam" id="3.30.160.810:FF:000001">
    <property type="entry name" value="50S ribosomal protein L3"/>
    <property type="match status" value="1"/>
</dbReference>
<comment type="PTM">
    <text evidence="8">Methylated by PrmB.</text>
</comment>
<evidence type="ECO:0000256" key="1">
    <source>
        <dbReference type="ARBA" id="ARBA00006540"/>
    </source>
</evidence>
<evidence type="ECO:0000256" key="6">
    <source>
        <dbReference type="ARBA" id="ARBA00023274"/>
    </source>
</evidence>
<dbReference type="Proteomes" id="UP000199415">
    <property type="component" value="Unassembled WGS sequence"/>
</dbReference>
<keyword evidence="13" id="KW-1185">Reference proteome</keyword>
<evidence type="ECO:0000256" key="9">
    <source>
        <dbReference type="RuleBase" id="RU003905"/>
    </source>
</evidence>
<comment type="similarity">
    <text evidence="1 8 9">Belongs to the universal ribosomal protein uL3 family.</text>
</comment>
<evidence type="ECO:0000313" key="12">
    <source>
        <dbReference type="EMBL" id="SDG47677.1"/>
    </source>
</evidence>
<keyword evidence="6 8" id="KW-0687">Ribonucleoprotein</keyword>
<keyword evidence="3 8" id="KW-0699">rRNA-binding</keyword>
<dbReference type="HAMAP" id="MF_01325_B">
    <property type="entry name" value="Ribosomal_uL3_B"/>
    <property type="match status" value="1"/>
</dbReference>
<dbReference type="InterPro" id="IPR019926">
    <property type="entry name" value="Ribosomal_uL3_CS"/>
</dbReference>
<dbReference type="GO" id="GO:0005840">
    <property type="term" value="C:ribosome"/>
    <property type="evidence" value="ECO:0007669"/>
    <property type="project" value="UniProtKB-UniRule"/>
</dbReference>
<evidence type="ECO:0000256" key="5">
    <source>
        <dbReference type="ARBA" id="ARBA00022980"/>
    </source>
</evidence>
<dbReference type="GO" id="GO:1990904">
    <property type="term" value="C:ribonucleoprotein complex"/>
    <property type="evidence" value="ECO:0007669"/>
    <property type="project" value="UniProtKB-KW"/>
</dbReference>
<evidence type="ECO:0000256" key="3">
    <source>
        <dbReference type="ARBA" id="ARBA00022730"/>
    </source>
</evidence>
<comment type="function">
    <text evidence="8 10">One of the primary rRNA binding proteins, it binds directly near the 3'-end of the 23S rRNA, where it nucleates assembly of the 50S subunit.</text>
</comment>
<dbReference type="GO" id="GO:0019843">
    <property type="term" value="F:rRNA binding"/>
    <property type="evidence" value="ECO:0007669"/>
    <property type="project" value="UniProtKB-UniRule"/>
</dbReference>
<dbReference type="InterPro" id="IPR009000">
    <property type="entry name" value="Transl_B-barrel_sf"/>
</dbReference>
<dbReference type="PROSITE" id="PS00474">
    <property type="entry name" value="RIBOSOMAL_L3"/>
    <property type="match status" value="1"/>
</dbReference>
<keyword evidence="5 8" id="KW-0689">Ribosomal protein</keyword>
<name>A0A1G7UJJ9_9PROT</name>
<evidence type="ECO:0000256" key="11">
    <source>
        <dbReference type="SAM" id="MobiDB-lite"/>
    </source>
</evidence>
<dbReference type="OrthoDB" id="9806135at2"/>
<dbReference type="SUPFAM" id="SSF50447">
    <property type="entry name" value="Translation proteins"/>
    <property type="match status" value="1"/>
</dbReference>
<feature type="region of interest" description="Disordered" evidence="11">
    <location>
        <begin position="212"/>
        <end position="235"/>
    </location>
</feature>
<dbReference type="PANTHER" id="PTHR11229">
    <property type="entry name" value="50S RIBOSOMAL PROTEIN L3"/>
    <property type="match status" value="1"/>
</dbReference>
<comment type="subunit">
    <text evidence="8 10">Part of the 50S ribosomal subunit. Forms a cluster with proteins L14 and L19.</text>
</comment>
<organism evidence="12 13">
    <name type="scientific">Limimonas halophila</name>
    <dbReference type="NCBI Taxonomy" id="1082479"/>
    <lineage>
        <taxon>Bacteria</taxon>
        <taxon>Pseudomonadati</taxon>
        <taxon>Pseudomonadota</taxon>
        <taxon>Alphaproteobacteria</taxon>
        <taxon>Rhodospirillales</taxon>
        <taxon>Rhodovibrionaceae</taxon>
        <taxon>Limimonas</taxon>
    </lineage>
</organism>
<dbReference type="RefSeq" id="WP_090021864.1">
    <property type="nucleotide sequence ID" value="NZ_FNCE01000015.1"/>
</dbReference>
<evidence type="ECO:0000313" key="13">
    <source>
        <dbReference type="Proteomes" id="UP000199415"/>
    </source>
</evidence>
<keyword evidence="4 8" id="KW-0694">RNA-binding</keyword>
<dbReference type="GO" id="GO:0006412">
    <property type="term" value="P:translation"/>
    <property type="evidence" value="ECO:0007669"/>
    <property type="project" value="UniProtKB-UniRule"/>
</dbReference>
<dbReference type="Gene3D" id="2.40.30.10">
    <property type="entry name" value="Translation factors"/>
    <property type="match status" value="1"/>
</dbReference>
<dbReference type="InterPro" id="IPR000597">
    <property type="entry name" value="Ribosomal_uL3"/>
</dbReference>
<evidence type="ECO:0000256" key="7">
    <source>
        <dbReference type="ARBA" id="ARBA00035243"/>
    </source>
</evidence>
<dbReference type="Gene3D" id="3.30.160.810">
    <property type="match status" value="1"/>
</dbReference>
<evidence type="ECO:0000256" key="2">
    <source>
        <dbReference type="ARBA" id="ARBA00022481"/>
    </source>
</evidence>
<dbReference type="NCBIfam" id="TIGR03625">
    <property type="entry name" value="L3_bact"/>
    <property type="match status" value="1"/>
</dbReference>
<dbReference type="AlphaFoldDB" id="A0A1G7UJJ9"/>
<dbReference type="PANTHER" id="PTHR11229:SF16">
    <property type="entry name" value="LARGE RIBOSOMAL SUBUNIT PROTEIN UL3C"/>
    <property type="match status" value="1"/>
</dbReference>
<proteinExistence type="inferred from homology"/>
<reference evidence="12 13" key="1">
    <citation type="submission" date="2016-10" db="EMBL/GenBank/DDBJ databases">
        <authorList>
            <person name="de Groot N.N."/>
        </authorList>
    </citation>
    <scope>NUCLEOTIDE SEQUENCE [LARGE SCALE GENOMIC DNA]</scope>
    <source>
        <strain evidence="12 13">DSM 25584</strain>
    </source>
</reference>
<evidence type="ECO:0000256" key="8">
    <source>
        <dbReference type="HAMAP-Rule" id="MF_01325"/>
    </source>
</evidence>
<dbReference type="InterPro" id="IPR019927">
    <property type="entry name" value="Ribosomal_uL3_bac/org-type"/>
</dbReference>